<dbReference type="GO" id="GO:0005737">
    <property type="term" value="C:cytoplasm"/>
    <property type="evidence" value="ECO:0007669"/>
    <property type="project" value="InterPro"/>
</dbReference>
<name>A0A1G2E4W9_9BACT</name>
<dbReference type="Pfam" id="PF01180">
    <property type="entry name" value="DHO_dh"/>
    <property type="match status" value="1"/>
</dbReference>
<accession>A0A1G2E4W9</accession>
<dbReference type="EMBL" id="MHMA01000014">
    <property type="protein sequence ID" value="OGZ20410.1"/>
    <property type="molecule type" value="Genomic_DNA"/>
</dbReference>
<evidence type="ECO:0000313" key="4">
    <source>
        <dbReference type="Proteomes" id="UP000178721"/>
    </source>
</evidence>
<evidence type="ECO:0000259" key="2">
    <source>
        <dbReference type="Pfam" id="PF01180"/>
    </source>
</evidence>
<dbReference type="Gene3D" id="3.20.20.70">
    <property type="entry name" value="Aldolase class I"/>
    <property type="match status" value="1"/>
</dbReference>
<dbReference type="SUPFAM" id="SSF51395">
    <property type="entry name" value="FMN-linked oxidoreductases"/>
    <property type="match status" value="1"/>
</dbReference>
<evidence type="ECO:0000256" key="1">
    <source>
        <dbReference type="ARBA" id="ARBA00023002"/>
    </source>
</evidence>
<dbReference type="GO" id="GO:0016627">
    <property type="term" value="F:oxidoreductase activity, acting on the CH-CH group of donors"/>
    <property type="evidence" value="ECO:0007669"/>
    <property type="project" value="InterPro"/>
</dbReference>
<comment type="caution">
    <text evidence="3">The sequence shown here is derived from an EMBL/GenBank/DDBJ whole genome shotgun (WGS) entry which is preliminary data.</text>
</comment>
<protein>
    <recommendedName>
        <fullName evidence="2">Dihydroorotate dehydrogenase catalytic domain-containing protein</fullName>
    </recommendedName>
</protein>
<proteinExistence type="predicted"/>
<reference evidence="3 4" key="1">
    <citation type="journal article" date="2016" name="Nat. Commun.">
        <title>Thousands of microbial genomes shed light on interconnected biogeochemical processes in an aquifer system.</title>
        <authorList>
            <person name="Anantharaman K."/>
            <person name="Brown C.T."/>
            <person name="Hug L.A."/>
            <person name="Sharon I."/>
            <person name="Castelle C.J."/>
            <person name="Probst A.J."/>
            <person name="Thomas B.C."/>
            <person name="Singh A."/>
            <person name="Wilkins M.J."/>
            <person name="Karaoz U."/>
            <person name="Brodie E.L."/>
            <person name="Williams K.H."/>
            <person name="Hubbard S.S."/>
            <person name="Banfield J.F."/>
        </authorList>
    </citation>
    <scope>NUCLEOTIDE SEQUENCE [LARGE SCALE GENOMIC DNA]</scope>
</reference>
<dbReference type="InterPro" id="IPR013785">
    <property type="entry name" value="Aldolase_TIM"/>
</dbReference>
<dbReference type="AlphaFoldDB" id="A0A1G2E4W9"/>
<organism evidence="3 4">
    <name type="scientific">Candidatus Nealsonbacteria bacterium RIFCSPHIGHO2_01_FULL_43_31</name>
    <dbReference type="NCBI Taxonomy" id="1801665"/>
    <lineage>
        <taxon>Bacteria</taxon>
        <taxon>Candidatus Nealsoniibacteriota</taxon>
    </lineage>
</organism>
<feature type="domain" description="Dihydroorotate dehydrogenase catalytic" evidence="2">
    <location>
        <begin position="73"/>
        <end position="287"/>
    </location>
</feature>
<gene>
    <name evidence="3" type="ORF">A2654_00530</name>
</gene>
<sequence length="306" mass="33887">MIKLSNGHQLEFVAASGSLAFDGRGWPWEWPLRWTGLLDPRLFTVTAKTLLPTEWKGNLRWAHPFDVLKFVSREGNPINPAIAIARRGSIGGVVNAIGLTGPGIDKWLKRDYPVIESKGYKVIVSITGPGGGQGCFEMVKRLEGINIVGIEFNASCPNTDPTLLQNPDIVVAQCRAIKEATDRPLLLKLSYSQPYCEIAKRVEGLVEAISINTVPWKLVFGDKASPLARYGGGGVSGPVAQPFIWRMISELARTTSIPIIGAGVWEYEDIARLKTLRASAIHFGTIFFHPWKPTSYVKKWMEVRYE</sequence>
<evidence type="ECO:0000313" key="3">
    <source>
        <dbReference type="EMBL" id="OGZ20410.1"/>
    </source>
</evidence>
<keyword evidence="1" id="KW-0560">Oxidoreductase</keyword>
<dbReference type="InterPro" id="IPR005720">
    <property type="entry name" value="Dihydroorotate_DH_cat"/>
</dbReference>
<dbReference type="Proteomes" id="UP000178721">
    <property type="component" value="Unassembled WGS sequence"/>
</dbReference>